<dbReference type="RefSeq" id="WP_104380092.1">
    <property type="nucleotide sequence ID" value="NZ_PSZC01000013.1"/>
</dbReference>
<evidence type="ECO:0000313" key="2">
    <source>
        <dbReference type="EMBL" id="PPJ36556.1"/>
    </source>
</evidence>
<dbReference type="Proteomes" id="UP000239874">
    <property type="component" value="Unassembled WGS sequence"/>
</dbReference>
<gene>
    <name evidence="2" type="ORF">C5E45_19225</name>
</gene>
<organism evidence="2 3">
    <name type="scientific">Nocardia nova</name>
    <dbReference type="NCBI Taxonomy" id="37330"/>
    <lineage>
        <taxon>Bacteria</taxon>
        <taxon>Bacillati</taxon>
        <taxon>Actinomycetota</taxon>
        <taxon>Actinomycetes</taxon>
        <taxon>Mycobacteriales</taxon>
        <taxon>Nocardiaceae</taxon>
        <taxon>Nocardia</taxon>
    </lineage>
</organism>
<protein>
    <submittedName>
        <fullName evidence="2">Uncharacterized protein</fullName>
    </submittedName>
</protein>
<evidence type="ECO:0000313" key="3">
    <source>
        <dbReference type="Proteomes" id="UP000239874"/>
    </source>
</evidence>
<keyword evidence="1" id="KW-0472">Membrane</keyword>
<proteinExistence type="predicted"/>
<reference evidence="2 3" key="1">
    <citation type="submission" date="2018-02" db="EMBL/GenBank/DDBJ databases">
        <title>8 Nocardia nova and 1 Nocardia cyriacigeorgica strain used for evolution to TMP-SMX.</title>
        <authorList>
            <person name="Mehta H."/>
            <person name="Weng J."/>
            <person name="Shamoo Y."/>
        </authorList>
    </citation>
    <scope>NUCLEOTIDE SEQUENCE [LARGE SCALE GENOMIC DNA]</scope>
    <source>
        <strain evidence="2 3">MDA3139</strain>
    </source>
</reference>
<dbReference type="AlphaFoldDB" id="A0A2S6AMY4"/>
<comment type="caution">
    <text evidence="2">The sequence shown here is derived from an EMBL/GenBank/DDBJ whole genome shotgun (WGS) entry which is preliminary data.</text>
</comment>
<keyword evidence="1" id="KW-1133">Transmembrane helix</keyword>
<accession>A0A2S6AMY4</accession>
<sequence>MDATKRALTVVGGVGGVVALVIAYRRQRDVEQGRFVERFGAAAAQFGATDVAVRIAGIYAMAGVAA</sequence>
<evidence type="ECO:0000256" key="1">
    <source>
        <dbReference type="SAM" id="Phobius"/>
    </source>
</evidence>
<name>A0A2S6AMY4_9NOCA</name>
<feature type="transmembrane region" description="Helical" evidence="1">
    <location>
        <begin position="6"/>
        <end position="24"/>
    </location>
</feature>
<dbReference type="EMBL" id="PSZC01000013">
    <property type="protein sequence ID" value="PPJ36556.1"/>
    <property type="molecule type" value="Genomic_DNA"/>
</dbReference>
<keyword evidence="1" id="KW-0812">Transmembrane</keyword>